<evidence type="ECO:0000256" key="23">
    <source>
        <dbReference type="RuleBase" id="RU000488"/>
    </source>
</evidence>
<comment type="caution">
    <text evidence="26">The sequence shown here is derived from an EMBL/GenBank/DDBJ whole genome shotgun (WGS) entry which is preliminary data.</text>
</comment>
<comment type="subcellular location">
    <subcellularLocation>
        <location evidence="1">Mitochondrion inner membrane</location>
        <topology evidence="1">Multi-pass membrane protein</topology>
    </subcellularLocation>
</comment>
<dbReference type="GO" id="GO:0005743">
    <property type="term" value="C:mitochondrial inner membrane"/>
    <property type="evidence" value="ECO:0007669"/>
    <property type="project" value="UniProtKB-SubCell"/>
</dbReference>
<comment type="catalytic activity">
    <reaction evidence="15">
        <text>L-ornithine(in) + L-arginine(out) = L-ornithine(out) + L-arginine(in)</text>
        <dbReference type="Rhea" id="RHEA:34991"/>
        <dbReference type="ChEBI" id="CHEBI:32682"/>
        <dbReference type="ChEBI" id="CHEBI:46911"/>
    </reaction>
</comment>
<dbReference type="InterPro" id="IPR036249">
    <property type="entry name" value="Thioredoxin-like_sf"/>
</dbReference>
<feature type="domain" description="GST C-terminal" evidence="25">
    <location>
        <begin position="429"/>
        <end position="553"/>
    </location>
</feature>
<protein>
    <recommendedName>
        <fullName evidence="17">Mitochondrial basic amino acids transporter</fullName>
    </recommendedName>
    <alternativeName>
        <fullName evidence="21">Carnitine/acylcarnitine translocase-like</fullName>
    </alternativeName>
    <alternativeName>
        <fullName evidence="20">Mitochondrial carnitine/acylcarnitine carrier protein CACL</fullName>
    </alternativeName>
    <alternativeName>
        <fullName evidence="19">Mitochondrial ornithine transporter 3</fullName>
    </alternativeName>
    <alternativeName>
        <fullName evidence="18">Solute carrier family 25 member 29</fullName>
    </alternativeName>
</protein>
<gene>
    <name evidence="26" type="ORF">DdX_13625</name>
</gene>
<keyword evidence="7" id="KW-0029">Amino-acid transport</keyword>
<dbReference type="PROSITE" id="PS50404">
    <property type="entry name" value="GST_NTER"/>
    <property type="match status" value="1"/>
</dbReference>
<dbReference type="PANTHER" id="PTHR45624">
    <property type="entry name" value="MITOCHONDRIAL BASIC AMINO ACIDS TRANSPORTER-RELATED"/>
    <property type="match status" value="1"/>
</dbReference>
<evidence type="ECO:0000256" key="3">
    <source>
        <dbReference type="ARBA" id="ARBA00022448"/>
    </source>
</evidence>
<dbReference type="SUPFAM" id="SSF52833">
    <property type="entry name" value="Thioredoxin-like"/>
    <property type="match status" value="1"/>
</dbReference>
<dbReference type="InterPro" id="IPR004046">
    <property type="entry name" value="GST_C"/>
</dbReference>
<dbReference type="InterPro" id="IPR004045">
    <property type="entry name" value="Glutathione_S-Trfase_N"/>
</dbReference>
<name>A0AAD4MTD3_9BILA</name>
<evidence type="ECO:0000313" key="27">
    <source>
        <dbReference type="Proteomes" id="UP001201812"/>
    </source>
</evidence>
<dbReference type="Gene3D" id="1.10.10.1940">
    <property type="match status" value="1"/>
</dbReference>
<evidence type="ECO:0000256" key="21">
    <source>
        <dbReference type="ARBA" id="ARBA00080567"/>
    </source>
</evidence>
<evidence type="ECO:0000259" key="24">
    <source>
        <dbReference type="PROSITE" id="PS50404"/>
    </source>
</evidence>
<dbReference type="CDD" id="cd03039">
    <property type="entry name" value="GST_N_Sigma_like"/>
    <property type="match status" value="1"/>
</dbReference>
<dbReference type="Proteomes" id="UP001201812">
    <property type="component" value="Unassembled WGS sequence"/>
</dbReference>
<dbReference type="InterPro" id="IPR018108">
    <property type="entry name" value="MCP_transmembrane"/>
</dbReference>
<dbReference type="SUPFAM" id="SSF47616">
    <property type="entry name" value="GST C-terminal domain-like"/>
    <property type="match status" value="1"/>
</dbReference>
<feature type="repeat" description="Solcar" evidence="22">
    <location>
        <begin position="3"/>
        <end position="90"/>
    </location>
</feature>
<evidence type="ECO:0000256" key="13">
    <source>
        <dbReference type="ARBA" id="ARBA00050768"/>
    </source>
</evidence>
<comment type="catalytic activity">
    <reaction evidence="13">
        <text>L-histidine(out) + L-arginine(in) = L-histidine(in) + L-arginine(out)</text>
        <dbReference type="Rhea" id="RHEA:71063"/>
        <dbReference type="ChEBI" id="CHEBI:32682"/>
        <dbReference type="ChEBI" id="CHEBI:57595"/>
    </reaction>
</comment>
<dbReference type="InterPro" id="IPR023395">
    <property type="entry name" value="MCP_dom_sf"/>
</dbReference>
<comment type="catalytic activity">
    <reaction evidence="16">
        <text>N(omega)-methyl-L-arginine(in) + L-arginine(out) = N(omega)-methyl-L-arginine(out) + L-arginine(in)</text>
        <dbReference type="Rhea" id="RHEA:72803"/>
        <dbReference type="ChEBI" id="CHEBI:32682"/>
        <dbReference type="ChEBI" id="CHEBI:114953"/>
    </reaction>
</comment>
<reference evidence="26" key="1">
    <citation type="submission" date="2022-01" db="EMBL/GenBank/DDBJ databases">
        <title>Genome Sequence Resource for Two Populations of Ditylenchus destructor, the Migratory Endoparasitic Phytonematode.</title>
        <authorList>
            <person name="Zhang H."/>
            <person name="Lin R."/>
            <person name="Xie B."/>
        </authorList>
    </citation>
    <scope>NUCLEOTIDE SEQUENCE</scope>
    <source>
        <strain evidence="26">BazhouSP</strain>
    </source>
</reference>
<feature type="domain" description="GST N-terminal" evidence="24">
    <location>
        <begin position="347"/>
        <end position="427"/>
    </location>
</feature>
<keyword evidence="6" id="KW-0999">Mitochondrion inner membrane</keyword>
<evidence type="ECO:0000256" key="9">
    <source>
        <dbReference type="ARBA" id="ARBA00023128"/>
    </source>
</evidence>
<dbReference type="SFLD" id="SFLDS00019">
    <property type="entry name" value="Glutathione_Transferase_(cytos"/>
    <property type="match status" value="1"/>
</dbReference>
<organism evidence="26 27">
    <name type="scientific">Ditylenchus destructor</name>
    <dbReference type="NCBI Taxonomy" id="166010"/>
    <lineage>
        <taxon>Eukaryota</taxon>
        <taxon>Metazoa</taxon>
        <taxon>Ecdysozoa</taxon>
        <taxon>Nematoda</taxon>
        <taxon>Chromadorea</taxon>
        <taxon>Rhabditida</taxon>
        <taxon>Tylenchina</taxon>
        <taxon>Tylenchomorpha</taxon>
        <taxon>Sphaerularioidea</taxon>
        <taxon>Anguinidae</taxon>
        <taxon>Anguininae</taxon>
        <taxon>Ditylenchus</taxon>
    </lineage>
</organism>
<keyword evidence="9" id="KW-0496">Mitochondrion</keyword>
<evidence type="ECO:0000256" key="20">
    <source>
        <dbReference type="ARBA" id="ARBA00079387"/>
    </source>
</evidence>
<keyword evidence="3 23" id="KW-0813">Transport</keyword>
<dbReference type="AlphaFoldDB" id="A0AAD4MTD3"/>
<dbReference type="InterPro" id="IPR050567">
    <property type="entry name" value="Mitochondrial_Carrier"/>
</dbReference>
<evidence type="ECO:0000256" key="1">
    <source>
        <dbReference type="ARBA" id="ARBA00004448"/>
    </source>
</evidence>
<comment type="catalytic activity">
    <reaction evidence="14">
        <text>L-homoarginine(in) + L-arginine(out) = L-homoarginine(out) + L-arginine(in)</text>
        <dbReference type="Rhea" id="RHEA:72799"/>
        <dbReference type="ChEBI" id="CHEBI:32682"/>
        <dbReference type="ChEBI" id="CHEBI:143006"/>
    </reaction>
</comment>
<evidence type="ECO:0000256" key="11">
    <source>
        <dbReference type="ARBA" id="ARBA00049090"/>
    </source>
</evidence>
<dbReference type="CDD" id="cd03192">
    <property type="entry name" value="GST_C_Sigma_like"/>
    <property type="match status" value="1"/>
</dbReference>
<keyword evidence="27" id="KW-1185">Reference proteome</keyword>
<dbReference type="InterPro" id="IPR003582">
    <property type="entry name" value="ShKT_dom"/>
</dbReference>
<dbReference type="Gene3D" id="1.50.40.10">
    <property type="entry name" value="Mitochondrial carrier domain"/>
    <property type="match status" value="1"/>
</dbReference>
<evidence type="ECO:0000256" key="19">
    <source>
        <dbReference type="ARBA" id="ARBA00078745"/>
    </source>
</evidence>
<dbReference type="Pfam" id="PF01549">
    <property type="entry name" value="ShK"/>
    <property type="match status" value="1"/>
</dbReference>
<keyword evidence="8" id="KW-1133">Transmembrane helix</keyword>
<sequence>MASEIGIDFAAGCVGGAAGVLAGHPLDTVKVRLQTQCASNPTYRGTVHCFTTIAKAEKVQGLYKGVSSPLSSVAFLNAIIFGVHGSVAKRFTEKHALWTHFVAGCAAGSAQAFLASPCELVKLRVQLQPVIQNTPHKTPYQCLRNIIQQHGWKPLTRGLLATQLRDSTGVGVYFAAYEFLARKMSPDGQMESLNSLQLLLAGGLAGTFSWLFNYPVDVVKTRFQADDSYKNYMEVINKMYAERGMRTFFVGLGSTLIRAFPTNAATFFTPVPLSLIRSFIIVESMHSSDHKLRSLLDVYRGGTWTWRELMREQCPKTCGLCSTFPATNRQTRTPTRRTTQIPARSTPEYKLWYFALRGRGEPIRLLFHYLNEPFEDFRIQPTDWASTYKKTTPYGTIPILEVLETGEQLAQQFVILRYLARELDFTPDSDWEEAKVDEIADFHKDVGGQLAPLTLPLAQASTPPTAEQTAKVENITRDFFPFYQRVLTESGSGFFIPSGVSWADFVIADFYETFRSVHPQIWARYPYMEAHRALVYGLTELQDYLKSRPNTPI</sequence>
<keyword evidence="10 22" id="KW-0472">Membrane</keyword>
<dbReference type="PANTHER" id="PTHR45624:SF61">
    <property type="entry name" value="MITOCHONDRIAL BASIC AMINO ACIDS TRANSPORTER"/>
    <property type="match status" value="1"/>
</dbReference>
<evidence type="ECO:0000256" key="4">
    <source>
        <dbReference type="ARBA" id="ARBA00022692"/>
    </source>
</evidence>
<evidence type="ECO:0000256" key="18">
    <source>
        <dbReference type="ARBA" id="ARBA00076491"/>
    </source>
</evidence>
<evidence type="ECO:0000256" key="2">
    <source>
        <dbReference type="ARBA" id="ARBA00006375"/>
    </source>
</evidence>
<dbReference type="SUPFAM" id="SSF103506">
    <property type="entry name" value="Mitochondrial carrier"/>
    <property type="match status" value="1"/>
</dbReference>
<feature type="repeat" description="Solcar" evidence="22">
    <location>
        <begin position="95"/>
        <end position="183"/>
    </location>
</feature>
<evidence type="ECO:0000256" key="14">
    <source>
        <dbReference type="ARBA" id="ARBA00051045"/>
    </source>
</evidence>
<evidence type="ECO:0000256" key="17">
    <source>
        <dbReference type="ARBA" id="ARBA00071763"/>
    </source>
</evidence>
<comment type="catalytic activity">
    <reaction evidence="11">
        <text>L-lysine(out) + L-arginine(in) = L-lysine(in) + L-arginine(out)</text>
        <dbReference type="Rhea" id="RHEA:70827"/>
        <dbReference type="ChEBI" id="CHEBI:32551"/>
        <dbReference type="ChEBI" id="CHEBI:32682"/>
    </reaction>
</comment>
<evidence type="ECO:0000313" key="26">
    <source>
        <dbReference type="EMBL" id="KAI1705486.1"/>
    </source>
</evidence>
<dbReference type="PROSITE" id="PS50920">
    <property type="entry name" value="SOLCAR"/>
    <property type="match status" value="3"/>
</dbReference>
<keyword evidence="5" id="KW-0677">Repeat</keyword>
<evidence type="ECO:0000256" key="6">
    <source>
        <dbReference type="ARBA" id="ARBA00022792"/>
    </source>
</evidence>
<dbReference type="EMBL" id="JAKKPZ010000056">
    <property type="protein sequence ID" value="KAI1705486.1"/>
    <property type="molecule type" value="Genomic_DNA"/>
</dbReference>
<proteinExistence type="inferred from homology"/>
<comment type="catalytic activity">
    <reaction evidence="12">
        <text>L-histidine(out) = L-histidine(in)</text>
        <dbReference type="Rhea" id="RHEA:72807"/>
        <dbReference type="ChEBI" id="CHEBI:57595"/>
    </reaction>
</comment>
<dbReference type="Pfam" id="PF00153">
    <property type="entry name" value="Mito_carr"/>
    <property type="match status" value="3"/>
</dbReference>
<dbReference type="InterPro" id="IPR010987">
    <property type="entry name" value="Glutathione-S-Trfase_C-like"/>
</dbReference>
<dbReference type="GO" id="GO:0005289">
    <property type="term" value="F:high-affinity L-arginine transmembrane transporter activity"/>
    <property type="evidence" value="ECO:0007669"/>
    <property type="project" value="TreeGrafter"/>
</dbReference>
<evidence type="ECO:0000256" key="22">
    <source>
        <dbReference type="PROSITE-ProRule" id="PRU00282"/>
    </source>
</evidence>
<dbReference type="Pfam" id="PF14497">
    <property type="entry name" value="GST_C_3"/>
    <property type="match status" value="1"/>
</dbReference>
<evidence type="ECO:0000256" key="7">
    <source>
        <dbReference type="ARBA" id="ARBA00022970"/>
    </source>
</evidence>
<evidence type="ECO:0000256" key="16">
    <source>
        <dbReference type="ARBA" id="ARBA00052673"/>
    </source>
</evidence>
<evidence type="ECO:0000256" key="5">
    <source>
        <dbReference type="ARBA" id="ARBA00022737"/>
    </source>
</evidence>
<feature type="repeat" description="Solcar" evidence="22">
    <location>
        <begin position="193"/>
        <end position="276"/>
    </location>
</feature>
<dbReference type="Gene3D" id="1.20.1050.130">
    <property type="match status" value="1"/>
</dbReference>
<dbReference type="InterPro" id="IPR040079">
    <property type="entry name" value="Glutathione_S-Trfase"/>
</dbReference>
<dbReference type="GO" id="GO:1990575">
    <property type="term" value="P:mitochondrial L-ornithine transmembrane transport"/>
    <property type="evidence" value="ECO:0007669"/>
    <property type="project" value="UniProtKB-ARBA"/>
</dbReference>
<dbReference type="SFLD" id="SFLDG00363">
    <property type="entry name" value="AMPS_(cytGST):_Alpha-__Mu-__Pi"/>
    <property type="match status" value="1"/>
</dbReference>
<dbReference type="FunFam" id="1.50.40.10:FF:000037">
    <property type="entry name" value="Solute carrier family 25 member 29"/>
    <property type="match status" value="1"/>
</dbReference>
<keyword evidence="4 22" id="KW-0812">Transmembrane</keyword>
<dbReference type="InterPro" id="IPR036282">
    <property type="entry name" value="Glutathione-S-Trfase_C_sf"/>
</dbReference>
<accession>A0AAD4MTD3</accession>
<dbReference type="SFLD" id="SFLDG01205">
    <property type="entry name" value="AMPS.1"/>
    <property type="match status" value="1"/>
</dbReference>
<evidence type="ECO:0000256" key="10">
    <source>
        <dbReference type="ARBA" id="ARBA00023136"/>
    </source>
</evidence>
<evidence type="ECO:0000256" key="15">
    <source>
        <dbReference type="ARBA" id="ARBA00051921"/>
    </source>
</evidence>
<comment type="similarity">
    <text evidence="2 23">Belongs to the mitochondrial carrier (TC 2.A.29) family.</text>
</comment>
<evidence type="ECO:0000256" key="12">
    <source>
        <dbReference type="ARBA" id="ARBA00050592"/>
    </source>
</evidence>
<evidence type="ECO:0000259" key="25">
    <source>
        <dbReference type="PROSITE" id="PS50405"/>
    </source>
</evidence>
<dbReference type="PROSITE" id="PS50405">
    <property type="entry name" value="GST_CTER"/>
    <property type="match status" value="1"/>
</dbReference>
<evidence type="ECO:0000256" key="8">
    <source>
        <dbReference type="ARBA" id="ARBA00022989"/>
    </source>
</evidence>